<dbReference type="AlphaFoldDB" id="N1QH51"/>
<feature type="compositionally biased region" description="Low complexity" evidence="1">
    <location>
        <begin position="692"/>
        <end position="713"/>
    </location>
</feature>
<feature type="region of interest" description="Disordered" evidence="1">
    <location>
        <begin position="43"/>
        <end position="126"/>
    </location>
</feature>
<dbReference type="Proteomes" id="UP000016931">
    <property type="component" value="Unassembled WGS sequence"/>
</dbReference>
<proteinExistence type="predicted"/>
<evidence type="ECO:0000313" key="4">
    <source>
        <dbReference type="Proteomes" id="UP000016931"/>
    </source>
</evidence>
<dbReference type="GeneID" id="27898883"/>
<dbReference type="OrthoDB" id="5344169at2759"/>
<dbReference type="SUPFAM" id="SSF47459">
    <property type="entry name" value="HLH, helix-loop-helix DNA-binding domain"/>
    <property type="match status" value="1"/>
</dbReference>
<accession>N1QH51</accession>
<feature type="domain" description="BHLH" evidence="2">
    <location>
        <begin position="586"/>
        <end position="667"/>
    </location>
</feature>
<dbReference type="RefSeq" id="XP_016764667.1">
    <property type="nucleotide sequence ID" value="XM_016901746.1"/>
</dbReference>
<feature type="region of interest" description="Disordered" evidence="1">
    <location>
        <begin position="686"/>
        <end position="713"/>
    </location>
</feature>
<gene>
    <name evidence="3" type="ORF">SEPMUDRAFT_122064</name>
</gene>
<evidence type="ECO:0000259" key="2">
    <source>
        <dbReference type="PROSITE" id="PS50888"/>
    </source>
</evidence>
<feature type="compositionally biased region" description="Polar residues" evidence="1">
    <location>
        <begin position="647"/>
        <end position="659"/>
    </location>
</feature>
<dbReference type="Gene3D" id="4.10.280.10">
    <property type="entry name" value="Helix-loop-helix DNA-binding domain"/>
    <property type="match status" value="1"/>
</dbReference>
<evidence type="ECO:0000313" key="3">
    <source>
        <dbReference type="EMBL" id="EMF16546.1"/>
    </source>
</evidence>
<dbReference type="SMART" id="SM00353">
    <property type="entry name" value="HLH"/>
    <property type="match status" value="1"/>
</dbReference>
<dbReference type="OMA" id="EQDMAFT"/>
<dbReference type="EMBL" id="KB456260">
    <property type="protein sequence ID" value="EMF16546.1"/>
    <property type="molecule type" value="Genomic_DNA"/>
</dbReference>
<dbReference type="HOGENOM" id="CLU_015973_1_0_1"/>
<feature type="region of interest" description="Disordered" evidence="1">
    <location>
        <begin position="639"/>
        <end position="661"/>
    </location>
</feature>
<dbReference type="CDD" id="cd11392">
    <property type="entry name" value="bHLH_ScPHO4_like"/>
    <property type="match status" value="1"/>
</dbReference>
<sequence>MAESEWSRPAEQMDSLSLSASLDDLANLFEFGDIELNNLPTADASQYHDHDHDHTQHADTHPSPSFNELGEAQAIPGTNAHDFGGHQQFAMPQDTHQGHHGPRYDSSGPFPTDSPFPPAMQQNYQPPHEHYQFQGMTAYPMNQQIPPTPNSYEMHGEQGHFLQLQSDSQQRALLEQRYQLGKEDVTAFTPMVSPAGTPQYKAQPEYTVPCAYFSPLTSPMLHAQNSKHAQHSQHQGYYTNPSTAPSSNAASPLGPSADVDMLADELLMETTGNDSRTRKSTRRKGPTPRNADPLARVQQSPIQKAIKRKSGSMLSTLAPSRDVDGSFELQQSRSAQPTSSGPQPPQSDRSANGSISPEPLSEALMGPPPRPSSSRTHSPAIRGQQQSQSSGPLGKAATPKSLLSMPRGGSGTSDSRSTQDLHDMDLEELQLPAAADESVRRPSLSLIMTSSTPAEGTARLSARKTPKLGPLSTPSSAKFVAPSPSVVGSPMTASTPDGSLKDRKESKSIRSAKKRGSISNGGSILSPALRPRISPSIKPLLPEGAALHSPTHALLLASKSNYQNLLEGNQLPGVNYPESLSTGLTSKRTSHKVAEQGRRNRINDALKEMQSLLPKPAHGKGNEHMDGEGSPELVVADCKDSKEDSLAKSNSSKASTVESANEYIRKLQRENAALLILKKEHDEMKKRLEAMSRSGSSVGSTTSVKSASPEAVS</sequence>
<feature type="compositionally biased region" description="Low complexity" evidence="1">
    <location>
        <begin position="372"/>
        <end position="390"/>
    </location>
</feature>
<protein>
    <recommendedName>
        <fullName evidence="2">BHLH domain-containing protein</fullName>
    </recommendedName>
</protein>
<dbReference type="Pfam" id="PF00010">
    <property type="entry name" value="HLH"/>
    <property type="match status" value="1"/>
</dbReference>
<feature type="compositionally biased region" description="Basic and acidic residues" evidence="1">
    <location>
        <begin position="499"/>
        <end position="508"/>
    </location>
</feature>
<evidence type="ECO:0000256" key="1">
    <source>
        <dbReference type="SAM" id="MobiDB-lite"/>
    </source>
</evidence>
<dbReference type="PROSITE" id="PS50888">
    <property type="entry name" value="BHLH"/>
    <property type="match status" value="1"/>
</dbReference>
<dbReference type="GO" id="GO:0046983">
    <property type="term" value="F:protein dimerization activity"/>
    <property type="evidence" value="ECO:0007669"/>
    <property type="project" value="InterPro"/>
</dbReference>
<feature type="compositionally biased region" description="Basic and acidic residues" evidence="1">
    <location>
        <begin position="46"/>
        <end position="60"/>
    </location>
</feature>
<feature type="compositionally biased region" description="Low complexity" evidence="1">
    <location>
        <begin position="239"/>
        <end position="252"/>
    </location>
</feature>
<organism evidence="3 4">
    <name type="scientific">Sphaerulina musiva (strain SO2202)</name>
    <name type="common">Poplar stem canker fungus</name>
    <name type="synonym">Septoria musiva</name>
    <dbReference type="NCBI Taxonomy" id="692275"/>
    <lineage>
        <taxon>Eukaryota</taxon>
        <taxon>Fungi</taxon>
        <taxon>Dikarya</taxon>
        <taxon>Ascomycota</taxon>
        <taxon>Pezizomycotina</taxon>
        <taxon>Dothideomycetes</taxon>
        <taxon>Dothideomycetidae</taxon>
        <taxon>Mycosphaerellales</taxon>
        <taxon>Mycosphaerellaceae</taxon>
        <taxon>Sphaerulina</taxon>
    </lineage>
</organism>
<dbReference type="eggNOG" id="ENOG502S7T4">
    <property type="taxonomic scope" value="Eukaryota"/>
</dbReference>
<feature type="compositionally biased region" description="Polar residues" evidence="1">
    <location>
        <begin position="223"/>
        <end position="238"/>
    </location>
</feature>
<dbReference type="STRING" id="692275.N1QH51"/>
<feature type="region of interest" description="Disordered" evidence="1">
    <location>
        <begin position="269"/>
        <end position="530"/>
    </location>
</feature>
<keyword evidence="4" id="KW-1185">Reference proteome</keyword>
<name>N1QH51_SPHMS</name>
<reference evidence="3 4" key="1">
    <citation type="journal article" date="2012" name="PLoS Pathog.">
        <title>Diverse lifestyles and strategies of plant pathogenesis encoded in the genomes of eighteen Dothideomycetes fungi.</title>
        <authorList>
            <person name="Ohm R.A."/>
            <person name="Feau N."/>
            <person name="Henrissat B."/>
            <person name="Schoch C.L."/>
            <person name="Horwitz B.A."/>
            <person name="Barry K.W."/>
            <person name="Condon B.J."/>
            <person name="Copeland A.C."/>
            <person name="Dhillon B."/>
            <person name="Glaser F."/>
            <person name="Hesse C.N."/>
            <person name="Kosti I."/>
            <person name="LaButti K."/>
            <person name="Lindquist E.A."/>
            <person name="Lucas S."/>
            <person name="Salamov A.A."/>
            <person name="Bradshaw R.E."/>
            <person name="Ciuffetti L."/>
            <person name="Hamelin R.C."/>
            <person name="Kema G.H.J."/>
            <person name="Lawrence C."/>
            <person name="Scott J.A."/>
            <person name="Spatafora J.W."/>
            <person name="Turgeon B.G."/>
            <person name="de Wit P.J.G.M."/>
            <person name="Zhong S."/>
            <person name="Goodwin S.B."/>
            <person name="Grigoriev I.V."/>
        </authorList>
    </citation>
    <scope>NUCLEOTIDE SEQUENCE [LARGE SCALE GENOMIC DNA]</scope>
    <source>
        <strain evidence="3 4">SO2202</strain>
    </source>
</reference>
<feature type="region of interest" description="Disordered" evidence="1">
    <location>
        <begin position="223"/>
        <end position="257"/>
    </location>
</feature>
<dbReference type="InterPro" id="IPR011598">
    <property type="entry name" value="bHLH_dom"/>
</dbReference>
<dbReference type="InterPro" id="IPR036638">
    <property type="entry name" value="HLH_DNA-bd_sf"/>
</dbReference>